<accession>A0A2X0LHD9</accession>
<reference evidence="2" key="1">
    <citation type="submission" date="2016-10" db="EMBL/GenBank/DDBJ databases">
        <authorList>
            <person name="Jeantristanb JTB J.-T."/>
            <person name="Ricardo R."/>
        </authorList>
    </citation>
    <scope>NUCLEOTIDE SEQUENCE [LARGE SCALE GENOMIC DNA]</scope>
</reference>
<dbReference type="Gene3D" id="3.80.10.10">
    <property type="entry name" value="Ribonuclease Inhibitor"/>
    <property type="match status" value="1"/>
</dbReference>
<dbReference type="Proteomes" id="UP000249723">
    <property type="component" value="Unassembled WGS sequence"/>
</dbReference>
<dbReference type="AlphaFoldDB" id="A0A2X0LHD9"/>
<organism evidence="1 2">
    <name type="scientific">Microbotryum saponariae</name>
    <dbReference type="NCBI Taxonomy" id="289078"/>
    <lineage>
        <taxon>Eukaryota</taxon>
        <taxon>Fungi</taxon>
        <taxon>Dikarya</taxon>
        <taxon>Basidiomycota</taxon>
        <taxon>Pucciniomycotina</taxon>
        <taxon>Microbotryomycetes</taxon>
        <taxon>Microbotryales</taxon>
        <taxon>Microbotryaceae</taxon>
        <taxon>Microbotryum</taxon>
    </lineage>
</organism>
<sequence length="497" mass="55248">MVLDHVGPEDFGKLQLLHYPTTSEIPFAIGVTNPIGCMLAAPSVPSYAPCPAIIGKTTLLDLPLDIIECIIDAVLDFADPIRTTTLSSLSLASKSWGTPAQKALHFSPYLSPYLSPTAKKHVYERMSMLHASLSQRPDLASAVRSLHLGNWTSRARTEAKIDRRHISKLSIEMIGLSPNITFLDLPGVTHVDTSDLHLALAKLSSIKSFSYGDGHAGEEPWIINYNPDIRAIWGTAPLYFDELAKLVGPSTPITPRLDHQVEEDEPEVSTLGSPKPSWPHLKHLTLRARLRSRNREEDSAFSCQLESLTIAFSQHAKTSYPELSRILSNSQTTLTRLDIIEHQILPGDLVRLLESHGSHLTDLRTTTSNQYRLSQLVKPIARSCPALKRLELGSYLDALYAIQTFRACPDLESIKLTSVRVGQYEPTNLFDQVAAGTKTLLGQPDAYPRLRIVELTENVEAGERDRPKNSGVTYRMRLDRGTSDRPRSVEVAVRVFW</sequence>
<name>A0A2X0LHD9_9BASI</name>
<dbReference type="OrthoDB" id="2533748at2759"/>
<keyword evidence="2" id="KW-1185">Reference proteome</keyword>
<dbReference type="EMBL" id="FMWP01000091">
    <property type="protein sequence ID" value="SCZ96803.1"/>
    <property type="molecule type" value="Genomic_DNA"/>
</dbReference>
<gene>
    <name evidence="1" type="ORF">BZ3500_MVSOF-1268-A1-R1_CHR4-1G06736</name>
</gene>
<dbReference type="SUPFAM" id="SSF52047">
    <property type="entry name" value="RNI-like"/>
    <property type="match status" value="1"/>
</dbReference>
<proteinExistence type="predicted"/>
<evidence type="ECO:0000313" key="1">
    <source>
        <dbReference type="EMBL" id="SCZ96803.1"/>
    </source>
</evidence>
<evidence type="ECO:0000313" key="2">
    <source>
        <dbReference type="Proteomes" id="UP000249723"/>
    </source>
</evidence>
<dbReference type="InterPro" id="IPR032675">
    <property type="entry name" value="LRR_dom_sf"/>
</dbReference>
<protein>
    <submittedName>
        <fullName evidence="1">BZ3500_MvSof-1268-A1-R1_Chr4-1g06736 protein</fullName>
    </submittedName>
</protein>